<organism evidence="1 2">
    <name type="scientific">Pseudomonas phytophila</name>
    <dbReference type="NCBI Taxonomy" id="2867264"/>
    <lineage>
        <taxon>Bacteria</taxon>
        <taxon>Pseudomonadati</taxon>
        <taxon>Pseudomonadota</taxon>
        <taxon>Gammaproteobacteria</taxon>
        <taxon>Pseudomonadales</taxon>
        <taxon>Pseudomonadaceae</taxon>
        <taxon>Pseudomonas</taxon>
    </lineage>
</organism>
<dbReference type="RefSeq" id="WP_263270373.1">
    <property type="nucleotide sequence ID" value="NZ_CP081201.1"/>
</dbReference>
<evidence type="ECO:0000313" key="2">
    <source>
        <dbReference type="Proteomes" id="UP001063228"/>
    </source>
</evidence>
<proteinExistence type="predicted"/>
<reference evidence="1" key="1">
    <citation type="submission" date="2021-08" db="EMBL/GenBank/DDBJ databases">
        <title>Complete genome sequence of Pseudomonas phytophila.</title>
        <authorList>
            <person name="Weir B.S."/>
            <person name="Templeton M.D."/>
            <person name="Arshed S."/>
            <person name="Andersen M.T."/>
            <person name="Jayaraman J."/>
        </authorList>
    </citation>
    <scope>NUCLEOTIDE SEQUENCE</scope>
    <source>
        <strain evidence="1">ICMP 23753</strain>
    </source>
</reference>
<keyword evidence="2" id="KW-1185">Reference proteome</keyword>
<dbReference type="Proteomes" id="UP001063228">
    <property type="component" value="Chromosome"/>
</dbReference>
<accession>A0ABY6FHW3</accession>
<evidence type="ECO:0000313" key="1">
    <source>
        <dbReference type="EMBL" id="UXZ97233.1"/>
    </source>
</evidence>
<sequence length="157" mass="18334">MQLKTIFQHDFRRFKFPGFGSQGTCFLRARVRSDGTSIFLCAQLKNYTGTSITNAVEEIFVEACRLLFEAGAVKTERVHWYSLRRELNLTKIAARSRWIEYYPKGIGMFPEGSYAFVSFDNDFRPVWNYVSLERVIQECGAEDDFFKIKSEDLDYES</sequence>
<name>A0ABY6FHW3_9PSED</name>
<dbReference type="EMBL" id="CP081201">
    <property type="protein sequence ID" value="UXZ97233.1"/>
    <property type="molecule type" value="Genomic_DNA"/>
</dbReference>
<gene>
    <name evidence="1" type="ORF">K3169_04825</name>
</gene>
<protein>
    <submittedName>
        <fullName evidence="1">Uncharacterized protein</fullName>
    </submittedName>
</protein>